<gene>
    <name evidence="1" type="ORF">HMPREF0742_00716</name>
</gene>
<evidence type="ECO:0000313" key="1">
    <source>
        <dbReference type="EMBL" id="ERT66865.1"/>
    </source>
</evidence>
<reference evidence="1 2" key="1">
    <citation type="submission" date="2013-08" db="EMBL/GenBank/DDBJ databases">
        <authorList>
            <person name="Weinstock G."/>
            <person name="Sodergren E."/>
            <person name="Wylie T."/>
            <person name="Fulton L."/>
            <person name="Fulton R."/>
            <person name="Fronick C."/>
            <person name="O'Laughlin M."/>
            <person name="Godfrey J."/>
            <person name="Miner T."/>
            <person name="Herter B."/>
            <person name="Appelbaum E."/>
            <person name="Cordes M."/>
            <person name="Lek S."/>
            <person name="Wollam A."/>
            <person name="Pepin K.H."/>
            <person name="Palsikar V.B."/>
            <person name="Mitreva M."/>
            <person name="Wilson R.K."/>
        </authorList>
    </citation>
    <scope>NUCLEOTIDE SEQUENCE [LARGE SCALE GENOMIC DNA]</scope>
    <source>
        <strain evidence="1 2">F0184</strain>
    </source>
</reference>
<comment type="caution">
    <text evidence="1">The sequence shown here is derived from an EMBL/GenBank/DDBJ whole genome shotgun (WGS) entry which is preliminary data.</text>
</comment>
<name>U7V5Q1_9MICC</name>
<dbReference type="HOGENOM" id="CLU_3204810_0_0_11"/>
<dbReference type="EMBL" id="AXZG01000022">
    <property type="protein sequence ID" value="ERT66865.1"/>
    <property type="molecule type" value="Genomic_DNA"/>
</dbReference>
<organism evidence="1 2">
    <name type="scientific">Rothia aeria F0184</name>
    <dbReference type="NCBI Taxonomy" id="888019"/>
    <lineage>
        <taxon>Bacteria</taxon>
        <taxon>Bacillati</taxon>
        <taxon>Actinomycetota</taxon>
        <taxon>Actinomycetes</taxon>
        <taxon>Micrococcales</taxon>
        <taxon>Micrococcaceae</taxon>
        <taxon>Rothia</taxon>
    </lineage>
</organism>
<evidence type="ECO:0000313" key="2">
    <source>
        <dbReference type="Proteomes" id="UP000017174"/>
    </source>
</evidence>
<dbReference type="Proteomes" id="UP000017174">
    <property type="component" value="Unassembled WGS sequence"/>
</dbReference>
<dbReference type="AlphaFoldDB" id="U7V5Q1"/>
<accession>U7V5Q1</accession>
<sequence>MFCNVIRLRSRHGERALTYREYTPRGFGAPTDYSCGISQRCLAPP</sequence>
<protein>
    <submittedName>
        <fullName evidence="1">Uncharacterized protein</fullName>
    </submittedName>
</protein>
<proteinExistence type="predicted"/>